<dbReference type="InterPro" id="IPR001296">
    <property type="entry name" value="Glyco_trans_1"/>
</dbReference>
<dbReference type="KEGG" id="mnd:KOY48_05575"/>
<dbReference type="EMBL" id="CP076460">
    <property type="protein sequence ID" value="QWQ32278.1"/>
    <property type="molecule type" value="Genomic_DNA"/>
</dbReference>
<protein>
    <submittedName>
        <fullName evidence="2">Glycosyltransferase</fullName>
        <ecNumber evidence="2">2.4.-.-</ecNumber>
    </submittedName>
</protein>
<organism evidence="2 3">
    <name type="scientific">Candidatus Minimicrobia naudis</name>
    <dbReference type="NCBI Taxonomy" id="2841263"/>
    <lineage>
        <taxon>Bacteria</taxon>
        <taxon>Candidatus Saccharimonadota</taxon>
        <taxon>Candidatus Saccharimonadota incertae sedis</taxon>
        <taxon>Candidatus Minimicrobia</taxon>
    </lineage>
</organism>
<keyword evidence="2" id="KW-0328">Glycosyltransferase</keyword>
<keyword evidence="3" id="KW-1185">Reference proteome</keyword>
<dbReference type="Proteomes" id="UP000679129">
    <property type="component" value="Chromosome"/>
</dbReference>
<feature type="domain" description="Glycosyl transferase family 1" evidence="1">
    <location>
        <begin position="4"/>
        <end position="72"/>
    </location>
</feature>
<reference evidence="2" key="1">
    <citation type="submission" date="2021-06" db="EMBL/GenBank/DDBJ databases">
        <title>An adapted protocol for Saccharibacteria cultivation: two new species join this phylum of Candidate Phyla Radiations.</title>
        <authorList>
            <person name="Ibrahim A."/>
            <person name="Maatouk M."/>
            <person name="Zgheib R."/>
            <person name="Haddad G."/>
            <person name="Bou Khalil J."/>
            <person name="Raoult D."/>
            <person name="Bittar F."/>
        </authorList>
    </citation>
    <scope>NUCLEOTIDE SEQUENCE</scope>
    <source>
        <strain evidence="2">IHU1</strain>
    </source>
</reference>
<dbReference type="AlphaFoldDB" id="A0A8F1SBH5"/>
<evidence type="ECO:0000259" key="1">
    <source>
        <dbReference type="Pfam" id="PF00534"/>
    </source>
</evidence>
<dbReference type="EC" id="2.4.-.-" evidence="2"/>
<dbReference type="SUPFAM" id="SSF53756">
    <property type="entry name" value="UDP-Glycosyltransferase/glycogen phosphorylase"/>
    <property type="match status" value="1"/>
</dbReference>
<accession>A0A8F1SBH5</accession>
<keyword evidence="2" id="KW-0808">Transferase</keyword>
<sequence>MLQKKLEEVYASCDILIKTSIVESFSYPPLEMMATGGVSVVVPNGGNVEYLKDDYNCLFYCQGDIDAGVAAVVKSY</sequence>
<dbReference type="Pfam" id="PF00534">
    <property type="entry name" value="Glycos_transf_1"/>
    <property type="match status" value="1"/>
</dbReference>
<proteinExistence type="predicted"/>
<name>A0A8F1SBH5_9BACT</name>
<evidence type="ECO:0000313" key="3">
    <source>
        <dbReference type="Proteomes" id="UP000679129"/>
    </source>
</evidence>
<evidence type="ECO:0000313" key="2">
    <source>
        <dbReference type="EMBL" id="QWQ32278.1"/>
    </source>
</evidence>
<dbReference type="Gene3D" id="3.40.50.2000">
    <property type="entry name" value="Glycogen Phosphorylase B"/>
    <property type="match status" value="1"/>
</dbReference>
<dbReference type="GO" id="GO:0016757">
    <property type="term" value="F:glycosyltransferase activity"/>
    <property type="evidence" value="ECO:0007669"/>
    <property type="project" value="UniProtKB-KW"/>
</dbReference>
<gene>
    <name evidence="2" type="ORF">KOY48_05575</name>
</gene>